<dbReference type="InterPro" id="IPR037883">
    <property type="entry name" value="Knr4/Smi1-like_sf"/>
</dbReference>
<feature type="domain" description="DUF6985" evidence="1">
    <location>
        <begin position="318"/>
        <end position="442"/>
    </location>
</feature>
<sequence>MIESAVAGIPYEKAPSSPYQYTNEAIADCELLAGNPFPEDFKWYLLHVGWRRLSFDHRSMLVPNGEYIYHLQFEAAEHQAFAISRYKQYLQENTLLPHEKSLYFPFGKASGEINPSLSYQLFVSLNQEDYGAVWAVLSNTAPVKIADSFTLFLAQISTSDKLKPVAAANNQALFLRLTERYVPGVLPTTAADADQLILLFFTQPFVLNGARNVVFQYLSNGTRVENEQQFATRAAAFEKWADPSAALSRKEIRISAPVLFENGAYFKWEKHNYYLVTVDSIVGDQSYLREEFLLYHDVVWSMVRRYRSAIDDVKIKGLGTFTFDDTYKWTLKKKVTPAWSELAAELNIDGEEDAMSTTLIAFVKEALDKADFKPALEAYIFNNYLEMPDAEKPLLATPQEVWQQLGKNCSIYIDSENTFRFHVDCGWDQEHGVTVRVKDWEIQ</sequence>
<dbReference type="RefSeq" id="WP_157301618.1">
    <property type="nucleotide sequence ID" value="NZ_BAAAZB010000004.1"/>
</dbReference>
<organism evidence="2 3">
    <name type="scientific">Chitinophaga oryziterrae</name>
    <dbReference type="NCBI Taxonomy" id="1031224"/>
    <lineage>
        <taxon>Bacteria</taxon>
        <taxon>Pseudomonadati</taxon>
        <taxon>Bacteroidota</taxon>
        <taxon>Chitinophagia</taxon>
        <taxon>Chitinophagales</taxon>
        <taxon>Chitinophagaceae</taxon>
        <taxon>Chitinophaga</taxon>
    </lineage>
</organism>
<comment type="caution">
    <text evidence="2">The sequence shown here is derived from an EMBL/GenBank/DDBJ whole genome shotgun (WGS) entry which is preliminary data.</text>
</comment>
<evidence type="ECO:0000313" key="3">
    <source>
        <dbReference type="Proteomes" id="UP000468388"/>
    </source>
</evidence>
<accession>A0A6N8JFA3</accession>
<dbReference type="AlphaFoldDB" id="A0A6N8JFA3"/>
<protein>
    <recommendedName>
        <fullName evidence="1">DUF6985 domain-containing protein</fullName>
    </recommendedName>
</protein>
<dbReference type="Gene3D" id="3.40.1580.10">
    <property type="entry name" value="SMI1/KNR4-like"/>
    <property type="match status" value="1"/>
</dbReference>
<dbReference type="SUPFAM" id="SSF160631">
    <property type="entry name" value="SMI1/KNR4-like"/>
    <property type="match status" value="1"/>
</dbReference>
<dbReference type="OrthoDB" id="3477708at2"/>
<keyword evidence="3" id="KW-1185">Reference proteome</keyword>
<dbReference type="Pfam" id="PF22481">
    <property type="entry name" value="DUF6985"/>
    <property type="match status" value="1"/>
</dbReference>
<evidence type="ECO:0000313" key="2">
    <source>
        <dbReference type="EMBL" id="MVT43008.1"/>
    </source>
</evidence>
<dbReference type="Proteomes" id="UP000468388">
    <property type="component" value="Unassembled WGS sequence"/>
</dbReference>
<dbReference type="EMBL" id="WRXO01000006">
    <property type="protein sequence ID" value="MVT43008.1"/>
    <property type="molecule type" value="Genomic_DNA"/>
</dbReference>
<dbReference type="InterPro" id="IPR054254">
    <property type="entry name" value="DUF6985"/>
</dbReference>
<name>A0A6N8JFA3_9BACT</name>
<proteinExistence type="predicted"/>
<reference evidence="2 3" key="1">
    <citation type="submission" date="2019-12" db="EMBL/GenBank/DDBJ databases">
        <title>The draft genomic sequence of strain Chitinophaga oryziterrae JCM 16595.</title>
        <authorList>
            <person name="Zhang X."/>
        </authorList>
    </citation>
    <scope>NUCLEOTIDE SEQUENCE [LARGE SCALE GENOMIC DNA]</scope>
    <source>
        <strain evidence="2 3">JCM 16595</strain>
    </source>
</reference>
<evidence type="ECO:0000259" key="1">
    <source>
        <dbReference type="Pfam" id="PF22481"/>
    </source>
</evidence>
<gene>
    <name evidence="2" type="ORF">GO495_20595</name>
</gene>